<dbReference type="GeneID" id="54300227"/>
<feature type="domain" description="3-hydroxyacyl-CoA dehydrogenase C-terminal" evidence="4">
    <location>
        <begin position="190"/>
        <end position="238"/>
    </location>
</feature>
<protein>
    <recommendedName>
        <fullName evidence="8">3-hydroxyacyl-CoA dehydrogenase NAD binding domain-containing protein</fullName>
    </recommendedName>
</protein>
<feature type="transmembrane region" description="Helical" evidence="3">
    <location>
        <begin position="12"/>
        <end position="36"/>
    </location>
</feature>
<evidence type="ECO:0000256" key="1">
    <source>
        <dbReference type="ARBA" id="ARBA00009463"/>
    </source>
</evidence>
<dbReference type="PANTHER" id="PTHR48075">
    <property type="entry name" value="3-HYDROXYACYL-COA DEHYDROGENASE FAMILY PROTEIN"/>
    <property type="match status" value="1"/>
</dbReference>
<evidence type="ECO:0000256" key="2">
    <source>
        <dbReference type="ARBA" id="ARBA00023002"/>
    </source>
</evidence>
<dbReference type="InterPro" id="IPR013328">
    <property type="entry name" value="6PGD_dom2"/>
</dbReference>
<dbReference type="GO" id="GO:0070403">
    <property type="term" value="F:NAD+ binding"/>
    <property type="evidence" value="ECO:0007669"/>
    <property type="project" value="InterPro"/>
</dbReference>
<dbReference type="AlphaFoldDB" id="A0A6A6AWZ7"/>
<dbReference type="InterPro" id="IPR006108">
    <property type="entry name" value="3HC_DH_C"/>
</dbReference>
<dbReference type="InterPro" id="IPR008927">
    <property type="entry name" value="6-PGluconate_DH-like_C_sf"/>
</dbReference>
<reference evidence="6" key="1">
    <citation type="journal article" date="2020" name="Stud. Mycol.">
        <title>101 Dothideomycetes genomes: a test case for predicting lifestyles and emergence of pathogens.</title>
        <authorList>
            <person name="Haridas S."/>
            <person name="Albert R."/>
            <person name="Binder M."/>
            <person name="Bloem J."/>
            <person name="Labutti K."/>
            <person name="Salamov A."/>
            <person name="Andreopoulos B."/>
            <person name="Baker S."/>
            <person name="Barry K."/>
            <person name="Bills G."/>
            <person name="Bluhm B."/>
            <person name="Cannon C."/>
            <person name="Castanera R."/>
            <person name="Culley D."/>
            <person name="Daum C."/>
            <person name="Ezra D."/>
            <person name="Gonzalez J."/>
            <person name="Henrissat B."/>
            <person name="Kuo A."/>
            <person name="Liang C."/>
            <person name="Lipzen A."/>
            <person name="Lutzoni F."/>
            <person name="Magnuson J."/>
            <person name="Mondo S."/>
            <person name="Nolan M."/>
            <person name="Ohm R."/>
            <person name="Pangilinan J."/>
            <person name="Park H.-J."/>
            <person name="Ramirez L."/>
            <person name="Alfaro M."/>
            <person name="Sun H."/>
            <person name="Tritt A."/>
            <person name="Yoshinaga Y."/>
            <person name="Zwiers L.-H."/>
            <person name="Turgeon B."/>
            <person name="Goodwin S."/>
            <person name="Spatafora J."/>
            <person name="Crous P."/>
            <person name="Grigoriev I."/>
        </authorList>
    </citation>
    <scope>NUCLEOTIDE SEQUENCE</scope>
    <source>
        <strain evidence="6">CBS 121167</strain>
    </source>
</reference>
<dbReference type="OrthoDB" id="2021159at2759"/>
<keyword evidence="2" id="KW-0560">Oxidoreductase</keyword>
<evidence type="ECO:0000313" key="7">
    <source>
        <dbReference type="Proteomes" id="UP000799438"/>
    </source>
</evidence>
<dbReference type="InterPro" id="IPR036291">
    <property type="entry name" value="NAD(P)-bd_dom_sf"/>
</dbReference>
<dbReference type="EMBL" id="ML995577">
    <property type="protein sequence ID" value="KAF2135505.1"/>
    <property type="molecule type" value="Genomic_DNA"/>
</dbReference>
<evidence type="ECO:0000259" key="5">
    <source>
        <dbReference type="Pfam" id="PF02737"/>
    </source>
</evidence>
<dbReference type="Pfam" id="PF02737">
    <property type="entry name" value="3HCDH_N"/>
    <property type="match status" value="1"/>
</dbReference>
<proteinExistence type="inferred from homology"/>
<dbReference type="Gene3D" id="1.10.1040.10">
    <property type="entry name" value="N-(1-d-carboxylethyl)-l-norvaline Dehydrogenase, domain 2"/>
    <property type="match status" value="1"/>
</dbReference>
<dbReference type="Pfam" id="PF00725">
    <property type="entry name" value="3HCDH"/>
    <property type="match status" value="1"/>
</dbReference>
<dbReference type="Gene3D" id="3.40.50.720">
    <property type="entry name" value="NAD(P)-binding Rossmann-like Domain"/>
    <property type="match status" value="1"/>
</dbReference>
<keyword evidence="3" id="KW-0472">Membrane</keyword>
<keyword evidence="3" id="KW-0812">Transmembrane</keyword>
<dbReference type="SUPFAM" id="SSF48179">
    <property type="entry name" value="6-phosphogluconate dehydrogenase C-terminal domain-like"/>
    <property type="match status" value="1"/>
</dbReference>
<feature type="domain" description="3-hydroxyacyl-CoA dehydrogenase NAD binding" evidence="5">
    <location>
        <begin position="10"/>
        <end position="185"/>
    </location>
</feature>
<name>A0A6A6AWZ7_9PEZI</name>
<evidence type="ECO:0000256" key="3">
    <source>
        <dbReference type="SAM" id="Phobius"/>
    </source>
</evidence>
<evidence type="ECO:0008006" key="8">
    <source>
        <dbReference type="Google" id="ProtNLM"/>
    </source>
</evidence>
<keyword evidence="7" id="KW-1185">Reference proteome</keyword>
<dbReference type="RefSeq" id="XP_033391223.1">
    <property type="nucleotide sequence ID" value="XM_033542730.1"/>
</dbReference>
<comment type="similarity">
    <text evidence="1">Belongs to the 3-hydroxyacyl-CoA dehydrogenase family.</text>
</comment>
<gene>
    <name evidence="6" type="ORF">K452DRAFT_303503</name>
</gene>
<evidence type="ECO:0000313" key="6">
    <source>
        <dbReference type="EMBL" id="KAF2135505.1"/>
    </source>
</evidence>
<organism evidence="6 7">
    <name type="scientific">Aplosporella prunicola CBS 121167</name>
    <dbReference type="NCBI Taxonomy" id="1176127"/>
    <lineage>
        <taxon>Eukaryota</taxon>
        <taxon>Fungi</taxon>
        <taxon>Dikarya</taxon>
        <taxon>Ascomycota</taxon>
        <taxon>Pezizomycotina</taxon>
        <taxon>Dothideomycetes</taxon>
        <taxon>Dothideomycetes incertae sedis</taxon>
        <taxon>Botryosphaeriales</taxon>
        <taxon>Aplosporellaceae</taxon>
        <taxon>Aplosporella</taxon>
    </lineage>
</organism>
<evidence type="ECO:0000259" key="4">
    <source>
        <dbReference type="Pfam" id="PF00725"/>
    </source>
</evidence>
<keyword evidence="3" id="KW-1133">Transmembrane helix</keyword>
<dbReference type="GO" id="GO:0006631">
    <property type="term" value="P:fatty acid metabolic process"/>
    <property type="evidence" value="ECO:0007669"/>
    <property type="project" value="InterPro"/>
</dbReference>
<accession>A0A6A6AWZ7</accession>
<dbReference type="GO" id="GO:0050104">
    <property type="term" value="F:L-gulonate 3-dehydrogenase activity"/>
    <property type="evidence" value="ECO:0007669"/>
    <property type="project" value="TreeGrafter"/>
</dbReference>
<sequence length="321" mass="34262">MPTTTSPIKTVGVIGTGVIGASWIALFLSRGLFVIVSDPAPGAKARLDAFLQKHWSAVEAQGLAGSAAPSSYEFVDDVADHLDKVDFVQENGPENVAIKRAIFAKLDARARADIVIASSSSGIPSSQFITDCTHMPSRVLIGHPFNPPHLIPLVEVVPHASTSPAAVERAMDFYRSLGKRPIHVRAETPGFVANRLQVAVCSEAYSLVQRGVVSPADLDAAMTTGLGLRWALTGPLMTNALGGGGGMDGFRHLLEHIGPGMAAWEADMREHQFGWSKEDLGAVSGEVGKWMEKLDADEVQKERDEVLLALLKLKKKAASLV</sequence>
<dbReference type="Proteomes" id="UP000799438">
    <property type="component" value="Unassembled WGS sequence"/>
</dbReference>
<dbReference type="InterPro" id="IPR006176">
    <property type="entry name" value="3-OHacyl-CoA_DH_NAD-bd"/>
</dbReference>
<dbReference type="PANTHER" id="PTHR48075:SF1">
    <property type="entry name" value="LAMBDA-CRYSTALLIN HOMOLOG"/>
    <property type="match status" value="1"/>
</dbReference>
<dbReference type="SUPFAM" id="SSF51735">
    <property type="entry name" value="NAD(P)-binding Rossmann-fold domains"/>
    <property type="match status" value="1"/>
</dbReference>